<dbReference type="AlphaFoldDB" id="A0A5B8J851"/>
<keyword evidence="1" id="KW-0963">Cytoplasm</keyword>
<dbReference type="GO" id="GO:0004518">
    <property type="term" value="F:nuclease activity"/>
    <property type="evidence" value="ECO:0007669"/>
    <property type="project" value="UniProtKB-KW"/>
</dbReference>
<comment type="similarity">
    <text evidence="1">Belongs to the YqgF HJR family.</text>
</comment>
<dbReference type="NCBIfam" id="TIGR00250">
    <property type="entry name" value="RNAse_H_YqgF"/>
    <property type="match status" value="1"/>
</dbReference>
<dbReference type="InterPro" id="IPR006641">
    <property type="entry name" value="YqgF/RNaseH-like_dom"/>
</dbReference>
<keyword evidence="3" id="KW-1185">Reference proteome</keyword>
<keyword evidence="1" id="KW-0378">Hydrolase</keyword>
<dbReference type="SMART" id="SM00732">
    <property type="entry name" value="YqgFc"/>
    <property type="match status" value="1"/>
</dbReference>
<dbReference type="CDD" id="cd16964">
    <property type="entry name" value="YqgF"/>
    <property type="match status" value="1"/>
</dbReference>
<proteinExistence type="inferred from homology"/>
<evidence type="ECO:0000313" key="3">
    <source>
        <dbReference type="Proteomes" id="UP000318927"/>
    </source>
</evidence>
<dbReference type="PANTHER" id="PTHR33317:SF4">
    <property type="entry name" value="POLYNUCLEOTIDYL TRANSFERASE, RIBONUCLEASE H-LIKE SUPERFAMILY PROTEIN"/>
    <property type="match status" value="1"/>
</dbReference>
<dbReference type="InterPro" id="IPR037027">
    <property type="entry name" value="YqgF/RNaseH-like_dom_sf"/>
</dbReference>
<dbReference type="GO" id="GO:0000967">
    <property type="term" value="P:rRNA 5'-end processing"/>
    <property type="evidence" value="ECO:0007669"/>
    <property type="project" value="UniProtKB-UniRule"/>
</dbReference>
<dbReference type="Proteomes" id="UP000318927">
    <property type="component" value="Chromosome"/>
</dbReference>
<gene>
    <name evidence="2" type="primary">ruvX</name>
    <name evidence="2" type="ORF">FRW55_01060</name>
</gene>
<dbReference type="SUPFAM" id="SSF53098">
    <property type="entry name" value="Ribonuclease H-like"/>
    <property type="match status" value="1"/>
</dbReference>
<dbReference type="EC" id="3.1.-.-" evidence="1"/>
<name>A0A5B8J851_9MOLU</name>
<dbReference type="Gene3D" id="3.30.420.140">
    <property type="entry name" value="YqgF/RNase H-like domain"/>
    <property type="match status" value="1"/>
</dbReference>
<dbReference type="GO" id="GO:0005829">
    <property type="term" value="C:cytosol"/>
    <property type="evidence" value="ECO:0007669"/>
    <property type="project" value="TreeGrafter"/>
</dbReference>
<evidence type="ECO:0000256" key="1">
    <source>
        <dbReference type="HAMAP-Rule" id="MF_00651"/>
    </source>
</evidence>
<dbReference type="Pfam" id="PF03652">
    <property type="entry name" value="RuvX"/>
    <property type="match status" value="1"/>
</dbReference>
<reference evidence="2 3" key="1">
    <citation type="journal article" date="2019" name="Microbiol. Resour. Announc.">
        <title>Complete Genome Sequences of Three Mycoplasma anserisalpingitis (Mycoplasma sp. 1220) Strains.</title>
        <authorList>
            <person name="Grozner D."/>
            <person name="Forro B."/>
            <person name="Kovacs A.B."/>
            <person name="Marton S."/>
            <person name="Banyai K."/>
            <person name="Kreizinger Z."/>
            <person name="Sulyok K.M."/>
            <person name="Gyuranecz M."/>
        </authorList>
    </citation>
    <scope>NUCLEOTIDE SEQUENCE [LARGE SCALE GENOMIC DNA]</scope>
    <source>
        <strain evidence="2 3">ATCC:BAA-2147</strain>
    </source>
</reference>
<organism evidence="2 3">
    <name type="scientific">Mycoplasma anserisalpingitidis</name>
    <dbReference type="NCBI Taxonomy" id="519450"/>
    <lineage>
        <taxon>Bacteria</taxon>
        <taxon>Bacillati</taxon>
        <taxon>Mycoplasmatota</taxon>
        <taxon>Mollicutes</taxon>
        <taxon>Mycoplasmataceae</taxon>
        <taxon>Mycoplasma</taxon>
    </lineage>
</organism>
<evidence type="ECO:0000313" key="2">
    <source>
        <dbReference type="EMBL" id="QDY86754.1"/>
    </source>
</evidence>
<accession>A0A5B8J851</accession>
<comment type="function">
    <text evidence="1">Could be a nuclease involved in processing of the 5'-end of pre-16S rRNA.</text>
</comment>
<sequence length="141" mass="16154">MRKLALDLGTRTCGFAISDELAIIASPLENFRFDENDFDSVISKTINYLESYKNVDEIILGLPLRSNGSKSERTIMVENFKNKLESKLIEIDKKLPIKFINEYGSTKDAENIMIQAGLSRQKRKKHKDKLAAVIILERYLN</sequence>
<dbReference type="OrthoDB" id="9796140at2"/>
<dbReference type="RefSeq" id="WP_146367234.1">
    <property type="nucleotide sequence ID" value="NZ_CP041664.1"/>
</dbReference>
<dbReference type="InterPro" id="IPR012337">
    <property type="entry name" value="RNaseH-like_sf"/>
</dbReference>
<dbReference type="HAMAP" id="MF_00651">
    <property type="entry name" value="Nuclease_YqgF"/>
    <property type="match status" value="1"/>
</dbReference>
<dbReference type="KEGG" id="mans:FRW55_01060"/>
<dbReference type="GO" id="GO:0016788">
    <property type="term" value="F:hydrolase activity, acting on ester bonds"/>
    <property type="evidence" value="ECO:0007669"/>
    <property type="project" value="UniProtKB-UniRule"/>
</dbReference>
<keyword evidence="1" id="KW-0690">Ribosome biogenesis</keyword>
<dbReference type="InterPro" id="IPR005227">
    <property type="entry name" value="YqgF"/>
</dbReference>
<keyword evidence="1" id="KW-0540">Nuclease</keyword>
<dbReference type="PANTHER" id="PTHR33317">
    <property type="entry name" value="POLYNUCLEOTIDYL TRANSFERASE, RIBONUCLEASE H-LIKE SUPERFAMILY PROTEIN"/>
    <property type="match status" value="1"/>
</dbReference>
<protein>
    <recommendedName>
        <fullName evidence="1">Putative pre-16S rRNA nuclease</fullName>
        <ecNumber evidence="1">3.1.-.-</ecNumber>
    </recommendedName>
</protein>
<comment type="subcellular location">
    <subcellularLocation>
        <location evidence="1">Cytoplasm</location>
    </subcellularLocation>
</comment>
<dbReference type="EMBL" id="CP042295">
    <property type="protein sequence ID" value="QDY86754.1"/>
    <property type="molecule type" value="Genomic_DNA"/>
</dbReference>